<evidence type="ECO:0000313" key="1">
    <source>
        <dbReference type="EMBL" id="SDE22745.1"/>
    </source>
</evidence>
<dbReference type="RefSeq" id="WP_090664848.1">
    <property type="nucleotide sequence ID" value="NZ_FMZX01000023.1"/>
</dbReference>
<keyword evidence="2" id="KW-1185">Reference proteome</keyword>
<accession>A0A1G7B920</accession>
<reference evidence="1 2" key="1">
    <citation type="submission" date="2016-10" db="EMBL/GenBank/DDBJ databases">
        <authorList>
            <person name="de Groot N.N."/>
        </authorList>
    </citation>
    <scope>NUCLEOTIDE SEQUENCE [LARGE SCALE GENOMIC DNA]</scope>
    <source>
        <strain evidence="1 2">CPCC 100156</strain>
    </source>
</reference>
<dbReference type="SUPFAM" id="SSF52141">
    <property type="entry name" value="Uracil-DNA glycosylase-like"/>
    <property type="match status" value="1"/>
</dbReference>
<dbReference type="AlphaFoldDB" id="A0A1G7B920"/>
<dbReference type="STRING" id="938405.SAMN02927895_01152"/>
<gene>
    <name evidence="1" type="ORF">SAMN04487779_102344</name>
</gene>
<sequence length="221" mass="24662">MTGLPPGDLTPRALRDPDAVRRRRALLESRPRHMARLIDYVADLRAQQPGWEVPDLDPASGGEAARALFLFEKPGPRTSRTRGSGFISMHNDDRTAEATYRFALERNRLPLEWCLISNVIPWWDGTLAISPLQRRLAAGAITGLVGLLQGLRAIVLVGATAQRAWDRSDVQPPPGVGFWRSAHPSPQVYAGYRERWEAIPSCWPDAEVLDRPQAEPRCACR</sequence>
<dbReference type="Gene3D" id="3.40.470.10">
    <property type="entry name" value="Uracil-DNA glycosylase-like domain"/>
    <property type="match status" value="1"/>
</dbReference>
<evidence type="ECO:0000313" key="2">
    <source>
        <dbReference type="Proteomes" id="UP000198925"/>
    </source>
</evidence>
<dbReference type="InterPro" id="IPR036895">
    <property type="entry name" value="Uracil-DNA_glycosylase-like_sf"/>
</dbReference>
<dbReference type="EMBL" id="FMZX01000023">
    <property type="protein sequence ID" value="SDE22745.1"/>
    <property type="molecule type" value="Genomic_DNA"/>
</dbReference>
<dbReference type="Proteomes" id="UP000198925">
    <property type="component" value="Unassembled WGS sequence"/>
</dbReference>
<organism evidence="1 2">
    <name type="scientific">Belnapia rosea</name>
    <dbReference type="NCBI Taxonomy" id="938405"/>
    <lineage>
        <taxon>Bacteria</taxon>
        <taxon>Pseudomonadati</taxon>
        <taxon>Pseudomonadota</taxon>
        <taxon>Alphaproteobacteria</taxon>
        <taxon>Acetobacterales</taxon>
        <taxon>Roseomonadaceae</taxon>
        <taxon>Belnapia</taxon>
    </lineage>
</organism>
<protein>
    <submittedName>
        <fullName evidence="1">Uracil DNA glycosylase superfamily protein</fullName>
    </submittedName>
</protein>
<proteinExistence type="predicted"/>
<name>A0A1G7B920_9PROT</name>